<accession>A0A2M9Q8F8</accession>
<keyword evidence="1" id="KW-0132">Cell division</keyword>
<reference evidence="5 6" key="1">
    <citation type="submission" date="2017-11" db="EMBL/GenBank/DDBJ databases">
        <title>Bacterial isolate from king chilli rhizosphere.</title>
        <authorList>
            <person name="Takhelmayum P."/>
            <person name="Sarangthem I."/>
        </authorList>
    </citation>
    <scope>NUCLEOTIDE SEQUENCE [LARGE SCALE GENOMIC DNA]</scope>
    <source>
        <strain evidence="6">t26</strain>
    </source>
</reference>
<name>A0A2M9Q8F8_9BACI</name>
<proteinExistence type="predicted"/>
<dbReference type="RefSeq" id="WP_198516206.1">
    <property type="nucleotide sequence ID" value="NZ_PHQY01000394.1"/>
</dbReference>
<keyword evidence="3" id="KW-0131">Cell cycle</keyword>
<comment type="caution">
    <text evidence="5">The sequence shown here is derived from an EMBL/GenBank/DDBJ whole genome shotgun (WGS) entry which is preliminary data.</text>
</comment>
<dbReference type="PANTHER" id="PTHR33969">
    <property type="entry name" value="SEGREGATION AND CONDENSATION PROTEIN A"/>
    <property type="match status" value="1"/>
</dbReference>
<evidence type="ECO:0000313" key="6">
    <source>
        <dbReference type="Proteomes" id="UP000232101"/>
    </source>
</evidence>
<dbReference type="PANTHER" id="PTHR33969:SF2">
    <property type="entry name" value="SEGREGATION AND CONDENSATION PROTEIN A"/>
    <property type="match status" value="1"/>
</dbReference>
<feature type="non-terminal residue" evidence="5">
    <location>
        <position position="1"/>
    </location>
</feature>
<organism evidence="5 6">
    <name type="scientific">Lysinibacillus xylanilyticus</name>
    <dbReference type="NCBI Taxonomy" id="582475"/>
    <lineage>
        <taxon>Bacteria</taxon>
        <taxon>Bacillati</taxon>
        <taxon>Bacillota</taxon>
        <taxon>Bacilli</taxon>
        <taxon>Bacillales</taxon>
        <taxon>Bacillaceae</taxon>
        <taxon>Lysinibacillus</taxon>
    </lineage>
</organism>
<dbReference type="Pfam" id="PF02616">
    <property type="entry name" value="SMC_ScpA"/>
    <property type="match status" value="1"/>
</dbReference>
<dbReference type="InterPro" id="IPR023093">
    <property type="entry name" value="ScpA-like_C"/>
</dbReference>
<dbReference type="Proteomes" id="UP000232101">
    <property type="component" value="Unassembled WGS sequence"/>
</dbReference>
<protein>
    <recommendedName>
        <fullName evidence="4">Segregation and condensation protein A</fullName>
    </recommendedName>
</protein>
<dbReference type="GO" id="GO:0007059">
    <property type="term" value="P:chromosome segregation"/>
    <property type="evidence" value="ECO:0007669"/>
    <property type="project" value="UniProtKB-KW"/>
</dbReference>
<dbReference type="GO" id="GO:0051301">
    <property type="term" value="P:cell division"/>
    <property type="evidence" value="ECO:0007669"/>
    <property type="project" value="UniProtKB-KW"/>
</dbReference>
<evidence type="ECO:0000256" key="1">
    <source>
        <dbReference type="ARBA" id="ARBA00022618"/>
    </source>
</evidence>
<sequence length="130" mass="14975">ADLSELASDEQMALFDLNVNIYDMLGAFQKLMRRKKLKKPLKTTIARQERSVKDQMRSVVDSLRTTGGRASFSELFPYEDKPTLILTFLSLLELMKRQVVIVEQDGNFEELTVTLQKEEWDDDENIGATE</sequence>
<dbReference type="EMBL" id="PHQY01000394">
    <property type="protein sequence ID" value="PJO44350.1"/>
    <property type="molecule type" value="Genomic_DNA"/>
</dbReference>
<dbReference type="Gene3D" id="1.10.10.580">
    <property type="entry name" value="Structural maintenance of chromosome 1. Chain E"/>
    <property type="match status" value="1"/>
</dbReference>
<evidence type="ECO:0000256" key="3">
    <source>
        <dbReference type="ARBA" id="ARBA00023306"/>
    </source>
</evidence>
<keyword evidence="2" id="KW-0159">Chromosome partition</keyword>
<evidence type="ECO:0000256" key="4">
    <source>
        <dbReference type="ARBA" id="ARBA00044777"/>
    </source>
</evidence>
<dbReference type="AlphaFoldDB" id="A0A2M9Q8F8"/>
<dbReference type="InterPro" id="IPR003768">
    <property type="entry name" value="ScpA"/>
</dbReference>
<evidence type="ECO:0000313" key="5">
    <source>
        <dbReference type="EMBL" id="PJO44350.1"/>
    </source>
</evidence>
<gene>
    <name evidence="5" type="ORF">CWD94_07395</name>
</gene>
<evidence type="ECO:0000256" key="2">
    <source>
        <dbReference type="ARBA" id="ARBA00022829"/>
    </source>
</evidence>